<evidence type="ECO:0000313" key="2">
    <source>
        <dbReference type="Proteomes" id="UP000186040"/>
    </source>
</evidence>
<comment type="caution">
    <text evidence="1">The sequence shown here is derived from an EMBL/GenBank/DDBJ whole genome shotgun (WGS) entry which is preliminary data.</text>
</comment>
<name>A0A1Q9LPU1_9PSEU</name>
<dbReference type="AlphaFoldDB" id="A0A1Q9LPU1"/>
<organism evidence="1 2">
    <name type="scientific">Actinokineospora bangkokensis</name>
    <dbReference type="NCBI Taxonomy" id="1193682"/>
    <lineage>
        <taxon>Bacteria</taxon>
        <taxon>Bacillati</taxon>
        <taxon>Actinomycetota</taxon>
        <taxon>Actinomycetes</taxon>
        <taxon>Pseudonocardiales</taxon>
        <taxon>Pseudonocardiaceae</taxon>
        <taxon>Actinokineospora</taxon>
    </lineage>
</organism>
<gene>
    <name evidence="1" type="ORF">BJP25_13675</name>
</gene>
<dbReference type="RefSeq" id="WP_075974230.1">
    <property type="nucleotide sequence ID" value="NZ_MKQR01000008.1"/>
</dbReference>
<dbReference type="EMBL" id="MKQR01000008">
    <property type="protein sequence ID" value="OLR94021.1"/>
    <property type="molecule type" value="Genomic_DNA"/>
</dbReference>
<dbReference type="OrthoDB" id="3453389at2"/>
<dbReference type="STRING" id="1193682.BJP25_13675"/>
<evidence type="ECO:0000313" key="1">
    <source>
        <dbReference type="EMBL" id="OLR94021.1"/>
    </source>
</evidence>
<accession>A0A1Q9LPU1</accession>
<dbReference type="Proteomes" id="UP000186040">
    <property type="component" value="Unassembled WGS sequence"/>
</dbReference>
<keyword evidence="2" id="KW-1185">Reference proteome</keyword>
<sequence length="420" mass="42731">MSEVQRRRPGRLRTAVAAVAVAAGAAAGTWAVVPAAEALPVETVPPIGADSGRFALPINCEITLPDFGGIKVLDLPTTVDIQGVAPTQLRPGQQFYLTEGKGGMVFPSWLPSLAGVVGITKVDANLVEMNIGAKGASPSKINISPAGGLLLRDIPLQFGKDLDVRVPVDGGTFPDIGPYTAPADGVVTLQFDSALVDITLKADWGLRLAVKAKCLPVAGNALLSMAVGGEPGGEPVAFHGVPMDQFQPVAANNQVGIINSPYKCTVLGAPFDVGIAVGANTPLSVKNGGSITFTNASGALVVPKATVDQLIAAGFRKVSGKVNALNLQATGGSPKQLNVLGQGFPIPETALVAGKDIIVPLPPSGTLTAGPWKPDLLSSHVKISLGTADADLVFDGGQPTKASCAVPSPEVILLDAPVTN</sequence>
<protein>
    <submittedName>
        <fullName evidence="1">Uncharacterized protein</fullName>
    </submittedName>
</protein>
<reference evidence="1 2" key="1">
    <citation type="submission" date="2016-10" db="EMBL/GenBank/DDBJ databases">
        <title>The Draft Genome Sequence of Actinokineospora bangkokensis 44EHWT reveals the biosynthetic pathway of antifungal compounds Thailandins with unusual extender unit butylmalonyl-CoA.</title>
        <authorList>
            <person name="Greule A."/>
            <person name="Intra B."/>
            <person name="Flemming S."/>
            <person name="Rommel M.G."/>
            <person name="Panbangred W."/>
            <person name="Bechthold A."/>
        </authorList>
    </citation>
    <scope>NUCLEOTIDE SEQUENCE [LARGE SCALE GENOMIC DNA]</scope>
    <source>
        <strain evidence="1 2">44EHW</strain>
    </source>
</reference>
<proteinExistence type="predicted"/>